<feature type="chain" id="PRO_5006155900" evidence="2">
    <location>
        <begin position="29"/>
        <end position="104"/>
    </location>
</feature>
<evidence type="ECO:0000313" key="4">
    <source>
        <dbReference type="Proteomes" id="UP000050509"/>
    </source>
</evidence>
<gene>
    <name evidence="3" type="ORF">SE17_43985</name>
</gene>
<feature type="signal peptide" evidence="2">
    <location>
        <begin position="1"/>
        <end position="28"/>
    </location>
</feature>
<protein>
    <submittedName>
        <fullName evidence="3">Uncharacterized protein</fullName>
    </submittedName>
</protein>
<evidence type="ECO:0000256" key="2">
    <source>
        <dbReference type="SAM" id="SignalP"/>
    </source>
</evidence>
<name>A0A0P9CJK7_9CHLR</name>
<accession>A0A0P9CJK7</accession>
<dbReference type="Proteomes" id="UP000050509">
    <property type="component" value="Unassembled WGS sequence"/>
</dbReference>
<evidence type="ECO:0000256" key="1">
    <source>
        <dbReference type="SAM" id="MobiDB-lite"/>
    </source>
</evidence>
<feature type="compositionally biased region" description="Basic and acidic residues" evidence="1">
    <location>
        <begin position="94"/>
        <end position="104"/>
    </location>
</feature>
<dbReference type="AlphaFoldDB" id="A0A0P9CJK7"/>
<sequence length="104" mass="10393">MRARMFPAFGGFLLLAAMLLAACGQGGATEQPTATGAQQPTAAGPQQPTSAADALPTADMSSVPTAASEPAGNAPADTLRWPVEGLSDLTTLDPAKRGDAPNNT</sequence>
<organism evidence="3 4">
    <name type="scientific">Kouleothrix aurantiaca</name>
    <dbReference type="NCBI Taxonomy" id="186479"/>
    <lineage>
        <taxon>Bacteria</taxon>
        <taxon>Bacillati</taxon>
        <taxon>Chloroflexota</taxon>
        <taxon>Chloroflexia</taxon>
        <taxon>Chloroflexales</taxon>
        <taxon>Roseiflexineae</taxon>
        <taxon>Roseiflexaceae</taxon>
        <taxon>Kouleothrix</taxon>
    </lineage>
</organism>
<keyword evidence="4" id="KW-1185">Reference proteome</keyword>
<proteinExistence type="predicted"/>
<feature type="compositionally biased region" description="Low complexity" evidence="1">
    <location>
        <begin position="26"/>
        <end position="49"/>
    </location>
</feature>
<dbReference type="EMBL" id="LJCR01003699">
    <property type="protein sequence ID" value="KPV45843.1"/>
    <property type="molecule type" value="Genomic_DNA"/>
</dbReference>
<feature type="region of interest" description="Disordered" evidence="1">
    <location>
        <begin position="26"/>
        <end position="104"/>
    </location>
</feature>
<keyword evidence="2" id="KW-0732">Signal</keyword>
<feature type="non-terminal residue" evidence="3">
    <location>
        <position position="104"/>
    </location>
</feature>
<dbReference type="PROSITE" id="PS51257">
    <property type="entry name" value="PROKAR_LIPOPROTEIN"/>
    <property type="match status" value="1"/>
</dbReference>
<evidence type="ECO:0000313" key="3">
    <source>
        <dbReference type="EMBL" id="KPV45843.1"/>
    </source>
</evidence>
<reference evidence="3 4" key="1">
    <citation type="submission" date="2015-09" db="EMBL/GenBank/DDBJ databases">
        <title>Draft genome sequence of Kouleothrix aurantiaca JCM 19913.</title>
        <authorList>
            <person name="Hemp J."/>
        </authorList>
    </citation>
    <scope>NUCLEOTIDE SEQUENCE [LARGE SCALE GENOMIC DNA]</scope>
    <source>
        <strain evidence="3 4">COM-B</strain>
    </source>
</reference>
<comment type="caution">
    <text evidence="3">The sequence shown here is derived from an EMBL/GenBank/DDBJ whole genome shotgun (WGS) entry which is preliminary data.</text>
</comment>